<sequence length="269" mass="29130">MGTALDLAFAKSFLTALGLTMPRMLAVFLLVPLFNRQLLPGMLRGAVAASLCLVLVPAMQGELSQHRFAGLDLLALILKEATIGFMLGFLIALPFWSLEAVGFIVDNQRGASIASSINPLTGHDSSPLGMLFNQAFMVFFLLSGGFVLMLSVLYQSYELWPVLGEWPTLRPSQAPALLGLLDRLVGLAMVLAGPVLVAMFLAEMGLALVSRFAPQLQVFFLAMPIKSALAMLMLAVYAVNLFDNAALEINRFHGLFDTVRDTLGWKIAP</sequence>
<dbReference type="EMBL" id="JBHSBU010000001">
    <property type="protein sequence ID" value="MFC4160041.1"/>
    <property type="molecule type" value="Genomic_DNA"/>
</dbReference>
<feature type="transmembrane region" description="Helical" evidence="7">
    <location>
        <begin position="218"/>
        <end position="239"/>
    </location>
</feature>
<dbReference type="InterPro" id="IPR002010">
    <property type="entry name" value="T3SS_IM_R"/>
</dbReference>
<evidence type="ECO:0000256" key="5">
    <source>
        <dbReference type="ARBA" id="ARBA00022989"/>
    </source>
</evidence>
<evidence type="ECO:0000256" key="2">
    <source>
        <dbReference type="ARBA" id="ARBA00009772"/>
    </source>
</evidence>
<evidence type="ECO:0000256" key="6">
    <source>
        <dbReference type="ARBA" id="ARBA00023136"/>
    </source>
</evidence>
<evidence type="ECO:0000256" key="3">
    <source>
        <dbReference type="ARBA" id="ARBA00022475"/>
    </source>
</evidence>
<feature type="transmembrane region" description="Helical" evidence="7">
    <location>
        <begin position="135"/>
        <end position="157"/>
    </location>
</feature>
<protein>
    <submittedName>
        <fullName evidence="8">Type III secretion system export apparatus subunit SctT</fullName>
    </submittedName>
</protein>
<feature type="transmembrane region" description="Helical" evidence="7">
    <location>
        <begin position="12"/>
        <end position="34"/>
    </location>
</feature>
<evidence type="ECO:0000313" key="9">
    <source>
        <dbReference type="Proteomes" id="UP001595791"/>
    </source>
</evidence>
<keyword evidence="5 7" id="KW-1133">Transmembrane helix</keyword>
<keyword evidence="9" id="KW-1185">Reference proteome</keyword>
<keyword evidence="3 7" id="KW-1003">Cell membrane</keyword>
<keyword evidence="4 7" id="KW-0812">Transmembrane</keyword>
<proteinExistence type="inferred from homology"/>
<dbReference type="PRINTS" id="PR00953">
    <property type="entry name" value="TYPE3IMRPROT"/>
</dbReference>
<dbReference type="Pfam" id="PF01311">
    <property type="entry name" value="Bac_export_1"/>
    <property type="match status" value="1"/>
</dbReference>
<comment type="similarity">
    <text evidence="2 7">Belongs to the FliR/MopE/SpaR family.</text>
</comment>
<accession>A0ABV8MRT7</accession>
<evidence type="ECO:0000256" key="7">
    <source>
        <dbReference type="RuleBase" id="RU362072"/>
    </source>
</evidence>
<evidence type="ECO:0000313" key="8">
    <source>
        <dbReference type="EMBL" id="MFC4160041.1"/>
    </source>
</evidence>
<dbReference type="Proteomes" id="UP001595791">
    <property type="component" value="Unassembled WGS sequence"/>
</dbReference>
<gene>
    <name evidence="8" type="primary">sctT</name>
    <name evidence="8" type="ORF">ACFOW7_11850</name>
</gene>
<name>A0ABV8MRT7_9NEIS</name>
<organism evidence="8 9">
    <name type="scientific">Chitinimonas lacunae</name>
    <dbReference type="NCBI Taxonomy" id="1963018"/>
    <lineage>
        <taxon>Bacteria</taxon>
        <taxon>Pseudomonadati</taxon>
        <taxon>Pseudomonadota</taxon>
        <taxon>Betaproteobacteria</taxon>
        <taxon>Neisseriales</taxon>
        <taxon>Chitinibacteraceae</taxon>
        <taxon>Chitinimonas</taxon>
    </lineage>
</organism>
<keyword evidence="6 7" id="KW-0472">Membrane</keyword>
<dbReference type="RefSeq" id="WP_378164440.1">
    <property type="nucleotide sequence ID" value="NZ_JBHSBU010000001.1"/>
</dbReference>
<comment type="caution">
    <text evidence="8">The sequence shown here is derived from an EMBL/GenBank/DDBJ whole genome shotgun (WGS) entry which is preliminary data.</text>
</comment>
<evidence type="ECO:0000256" key="4">
    <source>
        <dbReference type="ARBA" id="ARBA00022692"/>
    </source>
</evidence>
<feature type="transmembrane region" description="Helical" evidence="7">
    <location>
        <begin position="81"/>
        <end position="105"/>
    </location>
</feature>
<dbReference type="InterPro" id="IPR006304">
    <property type="entry name" value="T3SS_SpaR/YscT"/>
</dbReference>
<dbReference type="NCBIfam" id="TIGR01401">
    <property type="entry name" value="fliR_like_III"/>
    <property type="match status" value="1"/>
</dbReference>
<dbReference type="PANTHER" id="PTHR30065:SF1">
    <property type="entry name" value="SURFACE PRESENTATION OF ANTIGENS PROTEIN SPAR"/>
    <property type="match status" value="1"/>
</dbReference>
<dbReference type="PANTHER" id="PTHR30065">
    <property type="entry name" value="FLAGELLAR BIOSYNTHETIC PROTEIN FLIR"/>
    <property type="match status" value="1"/>
</dbReference>
<evidence type="ECO:0000256" key="1">
    <source>
        <dbReference type="ARBA" id="ARBA00004651"/>
    </source>
</evidence>
<comment type="subcellular location">
    <subcellularLocation>
        <location evidence="1 7">Cell membrane</location>
        <topology evidence="1 7">Multi-pass membrane protein</topology>
    </subcellularLocation>
</comment>
<feature type="transmembrane region" description="Helical" evidence="7">
    <location>
        <begin position="184"/>
        <end position="206"/>
    </location>
</feature>
<reference evidence="9" key="1">
    <citation type="journal article" date="2019" name="Int. J. Syst. Evol. Microbiol.">
        <title>The Global Catalogue of Microorganisms (GCM) 10K type strain sequencing project: providing services to taxonomists for standard genome sequencing and annotation.</title>
        <authorList>
            <consortium name="The Broad Institute Genomics Platform"/>
            <consortium name="The Broad Institute Genome Sequencing Center for Infectious Disease"/>
            <person name="Wu L."/>
            <person name="Ma J."/>
        </authorList>
    </citation>
    <scope>NUCLEOTIDE SEQUENCE [LARGE SCALE GENOMIC DNA]</scope>
    <source>
        <strain evidence="9">LMG 29894</strain>
    </source>
</reference>
<feature type="transmembrane region" description="Helical" evidence="7">
    <location>
        <begin position="41"/>
        <end position="61"/>
    </location>
</feature>